<accession>A0A2W5H886</accession>
<proteinExistence type="predicted"/>
<sequence>MKKRFTTLALIACVLTACHSTHKVASNTVQFSQDTLVLNATQESVVPDGLSYEKAIAIKETSELNGIAAEKKWLKEHYPDHTMKSQSLMTNNKKPYDVMTMVSPEGKELKVYFDISSFFGKF</sequence>
<dbReference type="PROSITE" id="PS51257">
    <property type="entry name" value="PROKAR_LIPOPROTEIN"/>
    <property type="match status" value="1"/>
</dbReference>
<reference evidence="2 3" key="1">
    <citation type="submission" date="2017-11" db="EMBL/GenBank/DDBJ databases">
        <title>Infants hospitalized years apart are colonized by the same room-sourced microbial strains.</title>
        <authorList>
            <person name="Brooks B."/>
            <person name="Olm M.R."/>
            <person name="Firek B.A."/>
            <person name="Baker R."/>
            <person name="Thomas B.C."/>
            <person name="Morowitz M.J."/>
            <person name="Banfield J.F."/>
        </authorList>
    </citation>
    <scope>NUCLEOTIDE SEQUENCE [LARGE SCALE GENOMIC DNA]</scope>
    <source>
        <strain evidence="2">S2_009_000_R2_76</strain>
    </source>
</reference>
<evidence type="ECO:0000313" key="2">
    <source>
        <dbReference type="EMBL" id="PZP50039.1"/>
    </source>
</evidence>
<feature type="chain" id="PRO_5015920717" description="Lipoprotein" evidence="1">
    <location>
        <begin position="26"/>
        <end position="122"/>
    </location>
</feature>
<protein>
    <recommendedName>
        <fullName evidence="4">Lipoprotein</fullName>
    </recommendedName>
</protein>
<evidence type="ECO:0000313" key="3">
    <source>
        <dbReference type="Proteomes" id="UP000249645"/>
    </source>
</evidence>
<gene>
    <name evidence="2" type="ORF">DI598_06470</name>
</gene>
<feature type="signal peptide" evidence="1">
    <location>
        <begin position="1"/>
        <end position="25"/>
    </location>
</feature>
<name>A0A2W5H886_9SPHI</name>
<dbReference type="EMBL" id="QFOI01000084">
    <property type="protein sequence ID" value="PZP50039.1"/>
    <property type="molecule type" value="Genomic_DNA"/>
</dbReference>
<organism evidence="2 3">
    <name type="scientific">Pseudopedobacter saltans</name>
    <dbReference type="NCBI Taxonomy" id="151895"/>
    <lineage>
        <taxon>Bacteria</taxon>
        <taxon>Pseudomonadati</taxon>
        <taxon>Bacteroidota</taxon>
        <taxon>Sphingobacteriia</taxon>
        <taxon>Sphingobacteriales</taxon>
        <taxon>Sphingobacteriaceae</taxon>
        <taxon>Pseudopedobacter</taxon>
    </lineage>
</organism>
<evidence type="ECO:0000256" key="1">
    <source>
        <dbReference type="SAM" id="SignalP"/>
    </source>
</evidence>
<keyword evidence="1" id="KW-0732">Signal</keyword>
<comment type="caution">
    <text evidence="2">The sequence shown here is derived from an EMBL/GenBank/DDBJ whole genome shotgun (WGS) entry which is preliminary data.</text>
</comment>
<dbReference type="AlphaFoldDB" id="A0A2W5H886"/>
<dbReference type="Proteomes" id="UP000249645">
    <property type="component" value="Unassembled WGS sequence"/>
</dbReference>
<evidence type="ECO:0008006" key="4">
    <source>
        <dbReference type="Google" id="ProtNLM"/>
    </source>
</evidence>